<sequence>ERGGTRRGARRTRRDAPDGGERTGGRRGPARSDRAARARPRRPARLVVGGRPRQPGPLDARREEHALPQAAPRDEAAGGGWLRGHRTVLCFRTLIVL</sequence>
<name>A0A6J4TLM2_9ACTN</name>
<proteinExistence type="predicted"/>
<feature type="compositionally biased region" description="Basic and acidic residues" evidence="1">
    <location>
        <begin position="14"/>
        <end position="36"/>
    </location>
</feature>
<feature type="compositionally biased region" description="Basic and acidic residues" evidence="1">
    <location>
        <begin position="59"/>
        <end position="76"/>
    </location>
</feature>
<feature type="non-terminal residue" evidence="2">
    <location>
        <position position="97"/>
    </location>
</feature>
<feature type="non-terminal residue" evidence="2">
    <location>
        <position position="1"/>
    </location>
</feature>
<dbReference type="AlphaFoldDB" id="A0A6J4TLM2"/>
<evidence type="ECO:0000313" key="2">
    <source>
        <dbReference type="EMBL" id="CAA9525568.1"/>
    </source>
</evidence>
<gene>
    <name evidence="2" type="ORF">AVDCRST_MAG05-3938</name>
</gene>
<feature type="region of interest" description="Disordered" evidence="1">
    <location>
        <begin position="1"/>
        <end position="82"/>
    </location>
</feature>
<organism evidence="2">
    <name type="scientific">uncultured Rubrobacteraceae bacterium</name>
    <dbReference type="NCBI Taxonomy" id="349277"/>
    <lineage>
        <taxon>Bacteria</taxon>
        <taxon>Bacillati</taxon>
        <taxon>Actinomycetota</taxon>
        <taxon>Rubrobacteria</taxon>
        <taxon>Rubrobacterales</taxon>
        <taxon>Rubrobacteraceae</taxon>
        <taxon>environmental samples</taxon>
    </lineage>
</organism>
<evidence type="ECO:0000256" key="1">
    <source>
        <dbReference type="SAM" id="MobiDB-lite"/>
    </source>
</evidence>
<accession>A0A6J4TLM2</accession>
<dbReference type="EMBL" id="CADCVM010000435">
    <property type="protein sequence ID" value="CAA9525568.1"/>
    <property type="molecule type" value="Genomic_DNA"/>
</dbReference>
<protein>
    <submittedName>
        <fullName evidence="2">Uncharacterized protein</fullName>
    </submittedName>
</protein>
<reference evidence="2" key="1">
    <citation type="submission" date="2020-02" db="EMBL/GenBank/DDBJ databases">
        <authorList>
            <person name="Meier V. D."/>
        </authorList>
    </citation>
    <scope>NUCLEOTIDE SEQUENCE</scope>
    <source>
        <strain evidence="2">AVDCRST_MAG05</strain>
    </source>
</reference>
<feature type="compositionally biased region" description="Basic residues" evidence="1">
    <location>
        <begin position="1"/>
        <end position="13"/>
    </location>
</feature>